<dbReference type="AlphaFoldDB" id="A0A2S9Q5G0"/>
<gene>
    <name evidence="1" type="ORF">C5L14_25580</name>
</gene>
<dbReference type="OrthoDB" id="6637890at2"/>
<accession>A0A2S9Q5G0</accession>
<sequence>MIKVSGLDKLTQQMNELAKFSEEVDGELATVSFDPTDPASIEAAVSEIEAAIEQKAIPYEGNDMVFALLEQMKENLRDQILEKAAAARLEGDGE</sequence>
<dbReference type="RefSeq" id="WP_105864905.1">
    <property type="nucleotide sequence ID" value="NZ_PUEJ01000012.1"/>
</dbReference>
<dbReference type="EMBL" id="PUEJ01000012">
    <property type="protein sequence ID" value="PRH84577.1"/>
    <property type="molecule type" value="Genomic_DNA"/>
</dbReference>
<keyword evidence="2" id="KW-1185">Reference proteome</keyword>
<evidence type="ECO:0000313" key="1">
    <source>
        <dbReference type="EMBL" id="PRH84577.1"/>
    </source>
</evidence>
<evidence type="ECO:0000313" key="2">
    <source>
        <dbReference type="Proteomes" id="UP000237682"/>
    </source>
</evidence>
<name>A0A2S9Q5G0_9HYPH</name>
<proteinExistence type="predicted"/>
<protein>
    <submittedName>
        <fullName evidence="1">Uncharacterized protein</fullName>
    </submittedName>
</protein>
<comment type="caution">
    <text evidence="1">The sequence shown here is derived from an EMBL/GenBank/DDBJ whole genome shotgun (WGS) entry which is preliminary data.</text>
</comment>
<organism evidence="1 2">
    <name type="scientific">Labrys okinawensis</name>
    <dbReference type="NCBI Taxonomy" id="346911"/>
    <lineage>
        <taxon>Bacteria</taxon>
        <taxon>Pseudomonadati</taxon>
        <taxon>Pseudomonadota</taxon>
        <taxon>Alphaproteobacteria</taxon>
        <taxon>Hyphomicrobiales</taxon>
        <taxon>Xanthobacteraceae</taxon>
        <taxon>Labrys</taxon>
    </lineage>
</organism>
<dbReference type="Proteomes" id="UP000237682">
    <property type="component" value="Unassembled WGS sequence"/>
</dbReference>
<reference evidence="1 2" key="1">
    <citation type="submission" date="2018-02" db="EMBL/GenBank/DDBJ databases">
        <title>Whole genome sequencing of endophytic bacterium.</title>
        <authorList>
            <person name="Eedara R."/>
            <person name="Podile A.R."/>
        </authorList>
    </citation>
    <scope>NUCLEOTIDE SEQUENCE [LARGE SCALE GENOMIC DNA]</scope>
    <source>
        <strain evidence="1 2">RP1T</strain>
    </source>
</reference>